<dbReference type="InterPro" id="IPR005561">
    <property type="entry name" value="ANTAR"/>
</dbReference>
<dbReference type="PROSITE" id="PS50921">
    <property type="entry name" value="ANTAR"/>
    <property type="match status" value="1"/>
</dbReference>
<organism evidence="2 3">
    <name type="scientific">Aminipila terrae</name>
    <dbReference type="NCBI Taxonomy" id="2697030"/>
    <lineage>
        <taxon>Bacteria</taxon>
        <taxon>Bacillati</taxon>
        <taxon>Bacillota</taxon>
        <taxon>Clostridia</taxon>
        <taxon>Peptostreptococcales</taxon>
        <taxon>Anaerovoracaceae</taxon>
        <taxon>Aminipila</taxon>
    </lineage>
</organism>
<proteinExistence type="predicted"/>
<name>A0A6P1MGI6_9FIRM</name>
<sequence length="80" mass="9454">MALARNERKLKLQSQYEEMEKEFYNNRSINFATHVLMDEYNMTEEEVLEYLSKLSLDSDKEISEIANIICALCEGKEKKL</sequence>
<dbReference type="KEGG" id="amic:Ami3637_00865"/>
<gene>
    <name evidence="2" type="ORF">Ami3637_00865</name>
</gene>
<dbReference type="SUPFAM" id="SSF52172">
    <property type="entry name" value="CheY-like"/>
    <property type="match status" value="1"/>
</dbReference>
<reference evidence="2 3" key="1">
    <citation type="submission" date="2020-01" db="EMBL/GenBank/DDBJ databases">
        <title>Genomic analysis of Aminipila sp. CBA3637.</title>
        <authorList>
            <person name="Kim Y.B."/>
            <person name="Roh S.W."/>
        </authorList>
    </citation>
    <scope>NUCLEOTIDE SEQUENCE [LARGE SCALE GENOMIC DNA]</scope>
    <source>
        <strain evidence="2 3">CBA3637</strain>
    </source>
</reference>
<feature type="domain" description="ANTAR" evidence="1">
    <location>
        <begin position="9"/>
        <end position="70"/>
    </location>
</feature>
<dbReference type="Proteomes" id="UP000463883">
    <property type="component" value="Chromosome"/>
</dbReference>
<dbReference type="GO" id="GO:0003723">
    <property type="term" value="F:RNA binding"/>
    <property type="evidence" value="ECO:0007669"/>
    <property type="project" value="InterPro"/>
</dbReference>
<dbReference type="EMBL" id="CP047591">
    <property type="protein sequence ID" value="QHI71128.1"/>
    <property type="molecule type" value="Genomic_DNA"/>
</dbReference>
<protein>
    <recommendedName>
        <fullName evidence="1">ANTAR domain-containing protein</fullName>
    </recommendedName>
</protein>
<dbReference type="InterPro" id="IPR036388">
    <property type="entry name" value="WH-like_DNA-bd_sf"/>
</dbReference>
<dbReference type="RefSeq" id="WP_162360904.1">
    <property type="nucleotide sequence ID" value="NZ_CP047591.1"/>
</dbReference>
<dbReference type="AlphaFoldDB" id="A0A6P1MGI6"/>
<evidence type="ECO:0000259" key="1">
    <source>
        <dbReference type="PROSITE" id="PS50921"/>
    </source>
</evidence>
<dbReference type="Gene3D" id="1.10.10.10">
    <property type="entry name" value="Winged helix-like DNA-binding domain superfamily/Winged helix DNA-binding domain"/>
    <property type="match status" value="1"/>
</dbReference>
<accession>A0A6P1MGI6</accession>
<dbReference type="InterPro" id="IPR011006">
    <property type="entry name" value="CheY-like_superfamily"/>
</dbReference>
<evidence type="ECO:0000313" key="3">
    <source>
        <dbReference type="Proteomes" id="UP000463883"/>
    </source>
</evidence>
<evidence type="ECO:0000313" key="2">
    <source>
        <dbReference type="EMBL" id="QHI71128.1"/>
    </source>
</evidence>
<keyword evidence="3" id="KW-1185">Reference proteome</keyword>